<dbReference type="Proteomes" id="UP000242913">
    <property type="component" value="Unassembled WGS sequence"/>
</dbReference>
<dbReference type="GO" id="GO:0000159">
    <property type="term" value="C:protein phosphatase type 2A complex"/>
    <property type="evidence" value="ECO:0007669"/>
    <property type="project" value="InterPro"/>
</dbReference>
<dbReference type="Gene3D" id="1.25.10.10">
    <property type="entry name" value="Leucine-rich Repeat Variant"/>
    <property type="match status" value="2"/>
</dbReference>
<protein>
    <submittedName>
        <fullName evidence="2">Protein phosphatase 2A regulatory B subunit</fullName>
    </submittedName>
</protein>
<proteinExistence type="inferred from homology"/>
<name>A0A238BPD6_9BILA</name>
<dbReference type="GO" id="GO:0005634">
    <property type="term" value="C:nucleus"/>
    <property type="evidence" value="ECO:0007669"/>
    <property type="project" value="TreeGrafter"/>
</dbReference>
<evidence type="ECO:0000313" key="2">
    <source>
        <dbReference type="EMBL" id="OZC06726.1"/>
    </source>
</evidence>
<dbReference type="EMBL" id="KZ270069">
    <property type="protein sequence ID" value="OZC06726.1"/>
    <property type="molecule type" value="Genomic_DNA"/>
</dbReference>
<dbReference type="OrthoDB" id="10264446at2759"/>
<dbReference type="InterPro" id="IPR002554">
    <property type="entry name" value="PP2A_B56"/>
</dbReference>
<reference evidence="2 3" key="1">
    <citation type="submission" date="2015-12" db="EMBL/GenBank/DDBJ databases">
        <title>Draft genome of the nematode, Onchocerca flexuosa.</title>
        <authorList>
            <person name="Mitreva M."/>
        </authorList>
    </citation>
    <scope>NUCLEOTIDE SEQUENCE [LARGE SCALE GENOMIC DNA]</scope>
    <source>
        <strain evidence="2">Red Deer</strain>
    </source>
</reference>
<sequence>AIHFLIKRATLNELITYITTIKGAIIESIYSEIIKMVSKNIFRSLPSITNDFDLPLKQEHKIVFLDEVEKILDIIELEQFKKIIRSFFKQLAKCISSPHFQIIFLSFRIIMEFIMFPALYRISKEHWNQTIVALIYNVLKIFMEMNEKFFDELTANYKFERQSENHISREKIKENER</sequence>
<dbReference type="SUPFAM" id="SSF48371">
    <property type="entry name" value="ARM repeat"/>
    <property type="match status" value="2"/>
</dbReference>
<organism evidence="2 3">
    <name type="scientific">Onchocerca flexuosa</name>
    <dbReference type="NCBI Taxonomy" id="387005"/>
    <lineage>
        <taxon>Eukaryota</taxon>
        <taxon>Metazoa</taxon>
        <taxon>Ecdysozoa</taxon>
        <taxon>Nematoda</taxon>
        <taxon>Chromadorea</taxon>
        <taxon>Rhabditida</taxon>
        <taxon>Spirurina</taxon>
        <taxon>Spiruromorpha</taxon>
        <taxon>Filarioidea</taxon>
        <taxon>Onchocercidae</taxon>
        <taxon>Onchocerca</taxon>
    </lineage>
</organism>
<comment type="similarity">
    <text evidence="1">Belongs to the phosphatase 2A regulatory subunit B56 family.</text>
</comment>
<feature type="non-terminal residue" evidence="2">
    <location>
        <position position="1"/>
    </location>
</feature>
<dbReference type="GO" id="GO:0005829">
    <property type="term" value="C:cytosol"/>
    <property type="evidence" value="ECO:0007669"/>
    <property type="project" value="TreeGrafter"/>
</dbReference>
<gene>
    <name evidence="2" type="ORF">X798_06280</name>
</gene>
<dbReference type="PANTHER" id="PTHR10257:SF5">
    <property type="entry name" value="WIDERBORST, ISOFORM H"/>
    <property type="match status" value="1"/>
</dbReference>
<accession>A0A238BPD6</accession>
<dbReference type="Pfam" id="PF01603">
    <property type="entry name" value="B56"/>
    <property type="match status" value="3"/>
</dbReference>
<dbReference type="GO" id="GO:0072542">
    <property type="term" value="F:protein phosphatase activator activity"/>
    <property type="evidence" value="ECO:0007669"/>
    <property type="project" value="TreeGrafter"/>
</dbReference>
<evidence type="ECO:0000313" key="3">
    <source>
        <dbReference type="Proteomes" id="UP000242913"/>
    </source>
</evidence>
<dbReference type="InterPro" id="IPR016024">
    <property type="entry name" value="ARM-type_fold"/>
</dbReference>
<dbReference type="InterPro" id="IPR011989">
    <property type="entry name" value="ARM-like"/>
</dbReference>
<dbReference type="GO" id="GO:0007165">
    <property type="term" value="P:signal transduction"/>
    <property type="evidence" value="ECO:0007669"/>
    <property type="project" value="InterPro"/>
</dbReference>
<dbReference type="AlphaFoldDB" id="A0A238BPD6"/>
<keyword evidence="3" id="KW-1185">Reference proteome</keyword>
<dbReference type="PANTHER" id="PTHR10257">
    <property type="entry name" value="SERINE/THREONINE PROTEIN PHOSPHATASE 2A PP2A REGULATORY SUBUNIT B"/>
    <property type="match status" value="1"/>
</dbReference>
<evidence type="ECO:0000256" key="1">
    <source>
        <dbReference type="ARBA" id="ARBA00009745"/>
    </source>
</evidence>